<dbReference type="EMBL" id="JBDIVE010000007">
    <property type="protein sequence ID" value="MEN3069448.1"/>
    <property type="molecule type" value="Genomic_DNA"/>
</dbReference>
<evidence type="ECO:0000313" key="3">
    <source>
        <dbReference type="Proteomes" id="UP001410394"/>
    </source>
</evidence>
<evidence type="ECO:0000256" key="1">
    <source>
        <dbReference type="SAM" id="Phobius"/>
    </source>
</evidence>
<sequence length="192" mass="20944">MRTLKIDFAPRRGWWDGGVDRKRRPLWIFLCVLLAAALVATLSLIWQFDQQRSAALARLSSAQAALDASQAGDEDNTVASTESAEAVAQARTHLNYPWANLLGTLEHKSRPAVTLLSLEMGAVRQSNKLVIETQDAAVALDYLKDLKASPEFANLALVRQETTVGEGGQRLRFTFEAAQAGATARPAVGRTR</sequence>
<gene>
    <name evidence="2" type="ORF">ABDB84_13225</name>
</gene>
<protein>
    <submittedName>
        <fullName evidence="2">Uncharacterized protein</fullName>
    </submittedName>
</protein>
<evidence type="ECO:0000313" key="2">
    <source>
        <dbReference type="EMBL" id="MEN3069448.1"/>
    </source>
</evidence>
<keyword evidence="3" id="KW-1185">Reference proteome</keyword>
<proteinExistence type="predicted"/>
<accession>A0ABU9Z0M2</accession>
<keyword evidence="1" id="KW-0812">Transmembrane</keyword>
<dbReference type="RefSeq" id="WP_345920218.1">
    <property type="nucleotide sequence ID" value="NZ_JBDIVE010000007.1"/>
</dbReference>
<comment type="caution">
    <text evidence="2">The sequence shown here is derived from an EMBL/GenBank/DDBJ whole genome shotgun (WGS) entry which is preliminary data.</text>
</comment>
<reference evidence="2 3" key="1">
    <citation type="journal article" date="2018" name="Int. J. Syst. Evol. Microbiol.">
        <title>Uliginosibacterium sediminicola sp. nov., isolated from freshwater sediment.</title>
        <authorList>
            <person name="Hwang W.M."/>
            <person name="Kim S.M."/>
            <person name="Kang K."/>
            <person name="Ahn T.Y."/>
        </authorList>
    </citation>
    <scope>NUCLEOTIDE SEQUENCE [LARGE SCALE GENOMIC DNA]</scope>
    <source>
        <strain evidence="2 3">M1-21</strain>
    </source>
</reference>
<organism evidence="2 3">
    <name type="scientific">Uliginosibacterium sediminicola</name>
    <dbReference type="NCBI Taxonomy" id="2024550"/>
    <lineage>
        <taxon>Bacteria</taxon>
        <taxon>Pseudomonadati</taxon>
        <taxon>Pseudomonadota</taxon>
        <taxon>Betaproteobacteria</taxon>
        <taxon>Rhodocyclales</taxon>
        <taxon>Zoogloeaceae</taxon>
        <taxon>Uliginosibacterium</taxon>
    </lineage>
</organism>
<keyword evidence="1" id="KW-1133">Transmembrane helix</keyword>
<keyword evidence="1" id="KW-0472">Membrane</keyword>
<feature type="transmembrane region" description="Helical" evidence="1">
    <location>
        <begin position="26"/>
        <end position="46"/>
    </location>
</feature>
<dbReference type="Proteomes" id="UP001410394">
    <property type="component" value="Unassembled WGS sequence"/>
</dbReference>
<name>A0ABU9Z0M2_9RHOO</name>